<comment type="caution">
    <text evidence="1">The sequence shown here is derived from an EMBL/GenBank/DDBJ whole genome shotgun (WGS) entry which is preliminary data.</text>
</comment>
<dbReference type="EMBL" id="JBHTIV010000022">
    <property type="protein sequence ID" value="MFD0933319.1"/>
    <property type="molecule type" value="Genomic_DNA"/>
</dbReference>
<dbReference type="PANTHER" id="PTHR42811">
    <property type="entry name" value="SERINE ACETYLTRANSFERASE"/>
    <property type="match status" value="1"/>
</dbReference>
<accession>A0ABW3GSU0</accession>
<dbReference type="SUPFAM" id="SSF51161">
    <property type="entry name" value="Trimeric LpxA-like enzymes"/>
    <property type="match status" value="1"/>
</dbReference>
<sequence>MDIHYMADIKGGLRVLHPSQGVTISGCLNAGKNLSLVGGNVIGISKRCVKNQFVVGDNIKLGANACIIGPLMLGDNVEIGASACVTKDFLEKNSKLVGVPAKPI</sequence>
<evidence type="ECO:0000313" key="1">
    <source>
        <dbReference type="EMBL" id="MFD0933319.1"/>
    </source>
</evidence>
<evidence type="ECO:0008006" key="3">
    <source>
        <dbReference type="Google" id="ProtNLM"/>
    </source>
</evidence>
<keyword evidence="2" id="KW-1185">Reference proteome</keyword>
<dbReference type="Gene3D" id="2.160.10.10">
    <property type="entry name" value="Hexapeptide repeat proteins"/>
    <property type="match status" value="1"/>
</dbReference>
<dbReference type="RefSeq" id="WP_379658621.1">
    <property type="nucleotide sequence ID" value="NZ_JBHTIV010000022.1"/>
</dbReference>
<dbReference type="InterPro" id="IPR011004">
    <property type="entry name" value="Trimer_LpxA-like_sf"/>
</dbReference>
<name>A0ABW3GSU0_9FLAO</name>
<evidence type="ECO:0000313" key="2">
    <source>
        <dbReference type="Proteomes" id="UP001597049"/>
    </source>
</evidence>
<organism evidence="1 2">
    <name type="scientific">Psychroflexus salinarum</name>
    <dbReference type="NCBI Taxonomy" id="546024"/>
    <lineage>
        <taxon>Bacteria</taxon>
        <taxon>Pseudomonadati</taxon>
        <taxon>Bacteroidota</taxon>
        <taxon>Flavobacteriia</taxon>
        <taxon>Flavobacteriales</taxon>
        <taxon>Flavobacteriaceae</taxon>
        <taxon>Psychroflexus</taxon>
    </lineage>
</organism>
<gene>
    <name evidence="1" type="ORF">ACFQ0R_11985</name>
</gene>
<dbReference type="Proteomes" id="UP001597049">
    <property type="component" value="Unassembled WGS sequence"/>
</dbReference>
<proteinExistence type="predicted"/>
<reference evidence="2" key="1">
    <citation type="journal article" date="2019" name="Int. J. Syst. Evol. Microbiol.">
        <title>The Global Catalogue of Microorganisms (GCM) 10K type strain sequencing project: providing services to taxonomists for standard genome sequencing and annotation.</title>
        <authorList>
            <consortium name="The Broad Institute Genomics Platform"/>
            <consortium name="The Broad Institute Genome Sequencing Center for Infectious Disease"/>
            <person name="Wu L."/>
            <person name="Ma J."/>
        </authorList>
    </citation>
    <scope>NUCLEOTIDE SEQUENCE [LARGE SCALE GENOMIC DNA]</scope>
    <source>
        <strain evidence="2">CCUG 56752</strain>
    </source>
</reference>
<protein>
    <recommendedName>
        <fullName evidence="3">Serine O-acetyltransferase</fullName>
    </recommendedName>
</protein>